<evidence type="ECO:0000259" key="9">
    <source>
        <dbReference type="PROSITE" id="PS50876"/>
    </source>
</evidence>
<evidence type="ECO:0000256" key="6">
    <source>
        <dbReference type="ARBA" id="ARBA00022801"/>
    </source>
</evidence>
<keyword evidence="5" id="KW-0255">Endonuclease</keyword>
<dbReference type="InterPro" id="IPR002156">
    <property type="entry name" value="RNaseH_domain"/>
</dbReference>
<dbReference type="Gene3D" id="3.30.420.10">
    <property type="entry name" value="Ribonuclease H-like superfamily/Ribonuclease H"/>
    <property type="match status" value="1"/>
</dbReference>
<evidence type="ECO:0000256" key="1">
    <source>
        <dbReference type="ARBA" id="ARBA00022679"/>
    </source>
</evidence>
<evidence type="ECO:0000256" key="4">
    <source>
        <dbReference type="ARBA" id="ARBA00022723"/>
    </source>
</evidence>
<dbReference type="InterPro" id="IPR012337">
    <property type="entry name" value="RNaseH-like_sf"/>
</dbReference>
<dbReference type="PANTHER" id="PTHR41694:SF3">
    <property type="entry name" value="RNA-DIRECTED DNA POLYMERASE-RELATED"/>
    <property type="match status" value="1"/>
</dbReference>
<dbReference type="GO" id="GO:0008270">
    <property type="term" value="F:zinc ion binding"/>
    <property type="evidence" value="ECO:0007669"/>
    <property type="project" value="UniProtKB-KW"/>
</dbReference>
<evidence type="ECO:0000313" key="11">
    <source>
        <dbReference type="EMBL" id="NXX84479.1"/>
    </source>
</evidence>
<dbReference type="OrthoDB" id="9350948at2759"/>
<dbReference type="InterPro" id="IPR017856">
    <property type="entry name" value="Integrase-like_N"/>
</dbReference>
<evidence type="ECO:0000256" key="2">
    <source>
        <dbReference type="ARBA" id="ARBA00022695"/>
    </source>
</evidence>
<organism evidence="11 12">
    <name type="scientific">Urocolius indicus</name>
    <name type="common">Red-faced mousebird</name>
    <name type="synonym">Colius indicus</name>
    <dbReference type="NCBI Taxonomy" id="458196"/>
    <lineage>
        <taxon>Eukaryota</taxon>
        <taxon>Metazoa</taxon>
        <taxon>Chordata</taxon>
        <taxon>Craniata</taxon>
        <taxon>Vertebrata</taxon>
        <taxon>Euteleostomi</taxon>
        <taxon>Archelosauria</taxon>
        <taxon>Archosauria</taxon>
        <taxon>Dinosauria</taxon>
        <taxon>Saurischia</taxon>
        <taxon>Theropoda</taxon>
        <taxon>Coelurosauria</taxon>
        <taxon>Aves</taxon>
        <taxon>Neognathae</taxon>
        <taxon>Neoaves</taxon>
        <taxon>Telluraves</taxon>
        <taxon>Coraciimorphae</taxon>
        <taxon>Coliiformes</taxon>
        <taxon>Coliidae</taxon>
        <taxon>Urocolius</taxon>
    </lineage>
</organism>
<keyword evidence="3" id="KW-0540">Nuclease</keyword>
<dbReference type="AlphaFoldDB" id="A0A852L2K3"/>
<dbReference type="PROSITE" id="PS50879">
    <property type="entry name" value="RNASE_H_1"/>
    <property type="match status" value="1"/>
</dbReference>
<evidence type="ECO:0000256" key="5">
    <source>
        <dbReference type="ARBA" id="ARBA00022759"/>
    </source>
</evidence>
<protein>
    <submittedName>
        <fullName evidence="11">PO113 protein</fullName>
    </submittedName>
</protein>
<keyword evidence="7" id="KW-0695">RNA-directed DNA polymerase</keyword>
<dbReference type="InterPro" id="IPR036397">
    <property type="entry name" value="RNaseH_sf"/>
</dbReference>
<dbReference type="PANTHER" id="PTHR41694">
    <property type="entry name" value="ENDOGENOUS RETROVIRUS GROUP K MEMBER POL PROTEIN"/>
    <property type="match status" value="1"/>
</dbReference>
<proteinExistence type="predicted"/>
<dbReference type="EMBL" id="WBNH01010286">
    <property type="protein sequence ID" value="NXX84479.1"/>
    <property type="molecule type" value="Genomic_DNA"/>
</dbReference>
<evidence type="ECO:0000256" key="3">
    <source>
        <dbReference type="ARBA" id="ARBA00022722"/>
    </source>
</evidence>
<reference evidence="11" key="1">
    <citation type="submission" date="2020-02" db="EMBL/GenBank/DDBJ databases">
        <title>Bird 10,000 Genomes (B10K) Project - Family phase.</title>
        <authorList>
            <person name="Zhang G."/>
        </authorList>
    </citation>
    <scope>NUCLEOTIDE SEQUENCE</scope>
    <source>
        <strain evidence="11">B10K-DU-030-59</strain>
    </source>
</reference>
<dbReference type="Pfam" id="PF00075">
    <property type="entry name" value="RNase_H"/>
    <property type="match status" value="1"/>
</dbReference>
<evidence type="ECO:0000256" key="7">
    <source>
        <dbReference type="ARBA" id="ARBA00022918"/>
    </source>
</evidence>
<dbReference type="SUPFAM" id="SSF46919">
    <property type="entry name" value="N-terminal Zn binding domain of HIV integrase"/>
    <property type="match status" value="1"/>
</dbReference>
<dbReference type="Gene3D" id="1.10.10.200">
    <property type="match status" value="1"/>
</dbReference>
<evidence type="ECO:0000259" key="10">
    <source>
        <dbReference type="PROSITE" id="PS50879"/>
    </source>
</evidence>
<keyword evidence="12" id="KW-1185">Reference proteome</keyword>
<feature type="non-terminal residue" evidence="11">
    <location>
        <position position="183"/>
    </location>
</feature>
<dbReference type="PROSITE" id="PS50876">
    <property type="entry name" value="ZF_INTEGRASE"/>
    <property type="match status" value="1"/>
</dbReference>
<evidence type="ECO:0000256" key="8">
    <source>
        <dbReference type="PROSITE-ProRule" id="PRU00450"/>
    </source>
</evidence>
<dbReference type="Proteomes" id="UP000654395">
    <property type="component" value="Unassembled WGS sequence"/>
</dbReference>
<keyword evidence="8" id="KW-0862">Zinc</keyword>
<keyword evidence="4" id="KW-0479">Metal-binding</keyword>
<keyword evidence="6" id="KW-0378">Hydrolase</keyword>
<feature type="domain" description="Integrase-type" evidence="9">
    <location>
        <begin position="141"/>
        <end position="182"/>
    </location>
</feature>
<feature type="domain" description="RNase H type-1" evidence="10">
    <location>
        <begin position="11"/>
        <end position="142"/>
    </location>
</feature>
<keyword evidence="2" id="KW-0548">Nucleotidyltransferase</keyword>
<dbReference type="GO" id="GO:0035613">
    <property type="term" value="F:RNA stem-loop binding"/>
    <property type="evidence" value="ECO:0007669"/>
    <property type="project" value="TreeGrafter"/>
</dbReference>
<feature type="non-terminal residue" evidence="11">
    <location>
        <position position="1"/>
    </location>
</feature>
<dbReference type="SUPFAM" id="SSF53098">
    <property type="entry name" value="Ribonuclease H-like"/>
    <property type="match status" value="1"/>
</dbReference>
<dbReference type="GO" id="GO:0003964">
    <property type="term" value="F:RNA-directed DNA polymerase activity"/>
    <property type="evidence" value="ECO:0007669"/>
    <property type="project" value="UniProtKB-KW"/>
</dbReference>
<accession>A0A852L2K3</accession>
<dbReference type="Pfam" id="PF02022">
    <property type="entry name" value="Integrase_Zn"/>
    <property type="match status" value="1"/>
</dbReference>
<name>A0A852L2K3_UROIN</name>
<dbReference type="GO" id="GO:0004523">
    <property type="term" value="F:RNA-DNA hybrid ribonuclease activity"/>
    <property type="evidence" value="ECO:0007669"/>
    <property type="project" value="InterPro"/>
</dbReference>
<dbReference type="InterPro" id="IPR003308">
    <property type="entry name" value="Integrase_Zn-bd_dom_N"/>
</dbReference>
<sequence length="183" mass="19846">VEVKPKVFTTPKPGPTVFTDASSSTHLAIVVWQASSRWEKVTYKDPSASVQWLEAKAVATACKTFPDQHVNIVLDSLYVTRLVQSMAAPGIAHSPIATMIQEALDQRGPSVSILHVNSHMAYKGFFQEGNDQADRAAKAMWSLSSAQELHACLHISAKALVKNCNIPLSDAKLVVAGCPYCQK</sequence>
<evidence type="ECO:0000313" key="12">
    <source>
        <dbReference type="Proteomes" id="UP000654395"/>
    </source>
</evidence>
<keyword evidence="1" id="KW-0808">Transferase</keyword>
<keyword evidence="8" id="KW-0863">Zinc-finger</keyword>
<comment type="caution">
    <text evidence="11">The sequence shown here is derived from an EMBL/GenBank/DDBJ whole genome shotgun (WGS) entry which is preliminary data.</text>
</comment>
<gene>
    <name evidence="11" type="primary">Hervk_2</name>
    <name evidence="11" type="ORF">UROIND_R14991</name>
</gene>